<organism evidence="4 5">
    <name type="scientific">Rubellicoccus peritrichatus</name>
    <dbReference type="NCBI Taxonomy" id="3080537"/>
    <lineage>
        <taxon>Bacteria</taxon>
        <taxon>Pseudomonadati</taxon>
        <taxon>Verrucomicrobiota</taxon>
        <taxon>Opitutia</taxon>
        <taxon>Puniceicoccales</taxon>
        <taxon>Cerasicoccaceae</taxon>
        <taxon>Rubellicoccus</taxon>
    </lineage>
</organism>
<dbReference type="GO" id="GO:0004553">
    <property type="term" value="F:hydrolase activity, hydrolyzing O-glycosyl compounds"/>
    <property type="evidence" value="ECO:0007669"/>
    <property type="project" value="InterPro"/>
</dbReference>
<comment type="similarity">
    <text evidence="1">Belongs to the glycosyl hydrolase 16 family.</text>
</comment>
<reference evidence="4 5" key="1">
    <citation type="submission" date="2023-10" db="EMBL/GenBank/DDBJ databases">
        <title>Rubellicoccus peritrichatus gen. nov., sp. nov., isolated from an algae of coral reef tank.</title>
        <authorList>
            <person name="Luo J."/>
        </authorList>
    </citation>
    <scope>NUCLEOTIDE SEQUENCE [LARGE SCALE GENOMIC DNA]</scope>
    <source>
        <strain evidence="4 5">CR14</strain>
    </source>
</reference>
<sequence length="891" mass="96224">MNIISLVARKALPCHICFGLLVVLSICFPGRNHLKAIPGSIANDYNLVFEDDFNGNALDPMNWFIAEGPRKGAINVTDSVEVSGGYLTISTYTADNQPGNLNDVHHTGFVSSANRILHPFGYFEVRVRFDQGEVGAWHAFWLMPGGTTPNWGDNPDAETGAEIDIFEYRDAYKNDVDLSDSIHYGLHWNGYYGGRQKAENPVVYPPLTAPSLLDGQFHTYAVLRTPQKYEFYFDDVKLWETTEGVSHAYSNLLLTSEVSDPTVGGHYWFAGYAPDGGYGAKGASTNPKFTVDWVRVYNLDKSVSGQAPYGVNQIPGAIEAEDFDLGGKGVSYFDKNDSGPGSDTSYRAGESVDISSDLMAGNGHYVSDPTTNEWLEYTLDPSSAGVYSVLVDVARLQDATNNADNGIMLFYADGEELGQIRIDETGGWTSWHRQSLPFFANLSGNPVFTVRFENTRDVNFDCIHFDYLGNAYDMREAEDGITSLAIMNSDLASGGSYLSGFGSVGNTETLQLDNVEGFTNGGDVMMTVRYAWSQSNPNKSTGVKVKVNGAYLQANGADLLIPFTNTRSWNMYNNVSLILPSMVAGPNNTVVLESDGVSNQNIRLDSVIFTVEETISGGGEILVLEGEDPSNLLLGNTGNTAYIGYHNNAQNGAYVSGFNKSSAGVEWSNLNLSSGGAAQLTIHYANGSTNITKTLEVNGVAQDLVFPPTTAWNDFTGSIQTTIQLNGDGTDDIRLWRKHNTSGDAGNLRVDYIVVETTAAAATIDLTEEAEGHEFGQAITGTHATASGGAYVDRLNKSASGVEWTGLQAPADMQATLTVAYANGSGSDSLKMLVVNGVSQLVQFPVTSGWNDFSGTLTLPVDLVEGANTIRLWRDGAGIDALRVDYIQLAN</sequence>
<feature type="domain" description="GH16" evidence="3">
    <location>
        <begin position="32"/>
        <end position="302"/>
    </location>
</feature>
<name>A0AAQ3LCH6_9BACT</name>
<dbReference type="GO" id="GO:0005975">
    <property type="term" value="P:carbohydrate metabolic process"/>
    <property type="evidence" value="ECO:0007669"/>
    <property type="project" value="InterPro"/>
</dbReference>
<dbReference type="Gene3D" id="2.60.120.200">
    <property type="match status" value="1"/>
</dbReference>
<feature type="domain" description="CBM6" evidence="2">
    <location>
        <begin position="316"/>
        <end position="466"/>
    </location>
</feature>
<evidence type="ECO:0000259" key="3">
    <source>
        <dbReference type="PROSITE" id="PS51762"/>
    </source>
</evidence>
<accession>A0AAQ3LCH6</accession>
<dbReference type="InterPro" id="IPR008979">
    <property type="entry name" value="Galactose-bd-like_sf"/>
</dbReference>
<dbReference type="Pfam" id="PF00722">
    <property type="entry name" value="Glyco_hydro_16"/>
    <property type="match status" value="1"/>
</dbReference>
<dbReference type="CDD" id="cd04080">
    <property type="entry name" value="CBM6_cellulase-like"/>
    <property type="match status" value="1"/>
</dbReference>
<proteinExistence type="inferred from homology"/>
<dbReference type="Gene3D" id="2.60.120.260">
    <property type="entry name" value="Galactose-binding domain-like"/>
    <property type="match status" value="4"/>
</dbReference>
<dbReference type="EMBL" id="CP136920">
    <property type="protein sequence ID" value="WOO41023.1"/>
    <property type="molecule type" value="Genomic_DNA"/>
</dbReference>
<dbReference type="PROSITE" id="PS51762">
    <property type="entry name" value="GH16_2"/>
    <property type="match status" value="1"/>
</dbReference>
<evidence type="ECO:0000259" key="2">
    <source>
        <dbReference type="PROSITE" id="PS51175"/>
    </source>
</evidence>
<dbReference type="InterPro" id="IPR005084">
    <property type="entry name" value="CBM6"/>
</dbReference>
<dbReference type="RefSeq" id="WP_317833350.1">
    <property type="nucleotide sequence ID" value="NZ_CP136920.1"/>
</dbReference>
<evidence type="ECO:0000313" key="5">
    <source>
        <dbReference type="Proteomes" id="UP001304300"/>
    </source>
</evidence>
<protein>
    <submittedName>
        <fullName evidence="4">Carbohydrate-binding protein</fullName>
    </submittedName>
</protein>
<dbReference type="InterPro" id="IPR013320">
    <property type="entry name" value="ConA-like_dom_sf"/>
</dbReference>
<dbReference type="KEGG" id="puo:RZN69_20580"/>
<dbReference type="AlphaFoldDB" id="A0AAQ3LCH6"/>
<dbReference type="PROSITE" id="PS51175">
    <property type="entry name" value="CBM6"/>
    <property type="match status" value="4"/>
</dbReference>
<feature type="domain" description="CBM6" evidence="2">
    <location>
        <begin position="622"/>
        <end position="756"/>
    </location>
</feature>
<evidence type="ECO:0000256" key="1">
    <source>
        <dbReference type="ARBA" id="ARBA00006865"/>
    </source>
</evidence>
<gene>
    <name evidence="4" type="ORF">RZN69_20580</name>
</gene>
<dbReference type="GO" id="GO:0030246">
    <property type="term" value="F:carbohydrate binding"/>
    <property type="evidence" value="ECO:0007669"/>
    <property type="project" value="InterPro"/>
</dbReference>
<feature type="domain" description="CBM6" evidence="2">
    <location>
        <begin position="762"/>
        <end position="890"/>
    </location>
</feature>
<dbReference type="Proteomes" id="UP001304300">
    <property type="component" value="Chromosome"/>
</dbReference>
<feature type="domain" description="CBM6" evidence="2">
    <location>
        <begin position="473"/>
        <end position="610"/>
    </location>
</feature>
<keyword evidence="5" id="KW-1185">Reference proteome</keyword>
<evidence type="ECO:0000313" key="4">
    <source>
        <dbReference type="EMBL" id="WOO41023.1"/>
    </source>
</evidence>
<dbReference type="InterPro" id="IPR000757">
    <property type="entry name" value="Beta-glucanase-like"/>
</dbReference>
<dbReference type="SUPFAM" id="SSF49899">
    <property type="entry name" value="Concanavalin A-like lectins/glucanases"/>
    <property type="match status" value="1"/>
</dbReference>
<dbReference type="Pfam" id="PF03422">
    <property type="entry name" value="CBM_6"/>
    <property type="match status" value="1"/>
</dbReference>
<dbReference type="CDD" id="cd00413">
    <property type="entry name" value="Glyco_hydrolase_16"/>
    <property type="match status" value="1"/>
</dbReference>
<dbReference type="SUPFAM" id="SSF49785">
    <property type="entry name" value="Galactose-binding domain-like"/>
    <property type="match status" value="3"/>
</dbReference>